<proteinExistence type="predicted"/>
<name>A0ABD5RN16_9EURY</name>
<keyword evidence="2" id="KW-1185">Reference proteome</keyword>
<dbReference type="Pfam" id="PF19095">
    <property type="entry name" value="DUF5783"/>
    <property type="match status" value="1"/>
</dbReference>
<dbReference type="Proteomes" id="UP001596099">
    <property type="component" value="Unassembled WGS sequence"/>
</dbReference>
<dbReference type="RefSeq" id="WP_247414632.1">
    <property type="nucleotide sequence ID" value="NZ_JALLGW010000001.1"/>
</dbReference>
<dbReference type="EMBL" id="JBHSQH010000001">
    <property type="protein sequence ID" value="MFC5971747.1"/>
    <property type="molecule type" value="Genomic_DNA"/>
</dbReference>
<comment type="caution">
    <text evidence="1">The sequence shown here is derived from an EMBL/GenBank/DDBJ whole genome shotgun (WGS) entry which is preliminary data.</text>
</comment>
<dbReference type="InterPro" id="IPR043952">
    <property type="entry name" value="DUF5783"/>
</dbReference>
<reference evidence="1 2" key="1">
    <citation type="journal article" date="2019" name="Int. J. Syst. Evol. Microbiol.">
        <title>The Global Catalogue of Microorganisms (GCM) 10K type strain sequencing project: providing services to taxonomists for standard genome sequencing and annotation.</title>
        <authorList>
            <consortium name="The Broad Institute Genomics Platform"/>
            <consortium name="The Broad Institute Genome Sequencing Center for Infectious Disease"/>
            <person name="Wu L."/>
            <person name="Ma J."/>
        </authorList>
    </citation>
    <scope>NUCLEOTIDE SEQUENCE [LARGE SCALE GENOMIC DNA]</scope>
    <source>
        <strain evidence="1 2">CGMCC 1.12543</strain>
    </source>
</reference>
<sequence>MADFDPETFEEEKYVEHFTELQQAYKRAFDTMNEEYDSGLVHGIDQQVLNESEPIYDTDSGGFHIDLPDDPYERLQAVVVERERFEAVMERYVEELERELRRVFDLSPESRG</sequence>
<dbReference type="AlphaFoldDB" id="A0ABD5RN16"/>
<evidence type="ECO:0000313" key="1">
    <source>
        <dbReference type="EMBL" id="MFC5971747.1"/>
    </source>
</evidence>
<protein>
    <submittedName>
        <fullName evidence="1">DUF5783 family protein</fullName>
    </submittedName>
</protein>
<organism evidence="1 2">
    <name type="scientific">Halomarina salina</name>
    <dbReference type="NCBI Taxonomy" id="1872699"/>
    <lineage>
        <taxon>Archaea</taxon>
        <taxon>Methanobacteriati</taxon>
        <taxon>Methanobacteriota</taxon>
        <taxon>Stenosarchaea group</taxon>
        <taxon>Halobacteria</taxon>
        <taxon>Halobacteriales</taxon>
        <taxon>Natronomonadaceae</taxon>
        <taxon>Halomarina</taxon>
    </lineage>
</organism>
<gene>
    <name evidence="1" type="ORF">ACFPYI_10430</name>
</gene>
<evidence type="ECO:0000313" key="2">
    <source>
        <dbReference type="Proteomes" id="UP001596099"/>
    </source>
</evidence>
<accession>A0ABD5RN16</accession>